<dbReference type="Gene3D" id="3.40.50.300">
    <property type="entry name" value="P-loop containing nucleotide triphosphate hydrolases"/>
    <property type="match status" value="2"/>
</dbReference>
<dbReference type="PROSITE" id="PS50901">
    <property type="entry name" value="FTSK"/>
    <property type="match status" value="1"/>
</dbReference>
<evidence type="ECO:0000256" key="3">
    <source>
        <dbReference type="PROSITE-ProRule" id="PRU00289"/>
    </source>
</evidence>
<dbReference type="CDD" id="cd01120">
    <property type="entry name" value="RecA-like_superfamily"/>
    <property type="match status" value="1"/>
</dbReference>
<keyword evidence="1 3" id="KW-0547">Nucleotide-binding</keyword>
<evidence type="ECO:0000313" key="7">
    <source>
        <dbReference type="Proteomes" id="UP001371224"/>
    </source>
</evidence>
<evidence type="ECO:0000256" key="2">
    <source>
        <dbReference type="ARBA" id="ARBA00022840"/>
    </source>
</evidence>
<feature type="domain" description="FtsK" evidence="5">
    <location>
        <begin position="333"/>
        <end position="515"/>
    </location>
</feature>
<dbReference type="InterPro" id="IPR027417">
    <property type="entry name" value="P-loop_NTPase"/>
</dbReference>
<feature type="transmembrane region" description="Helical" evidence="4">
    <location>
        <begin position="42"/>
        <end position="63"/>
    </location>
</feature>
<accession>A0ABU8LE16</accession>
<dbReference type="Proteomes" id="UP001371224">
    <property type="component" value="Unassembled WGS sequence"/>
</dbReference>
<keyword evidence="7" id="KW-1185">Reference proteome</keyword>
<gene>
    <name evidence="6" type="ORF">WDU99_10895</name>
</gene>
<keyword evidence="4" id="KW-1133">Transmembrane helix</keyword>
<keyword evidence="4" id="KW-0472">Membrane</keyword>
<dbReference type="PANTHER" id="PTHR22683">
    <property type="entry name" value="SPORULATION PROTEIN RELATED"/>
    <property type="match status" value="1"/>
</dbReference>
<evidence type="ECO:0000259" key="5">
    <source>
        <dbReference type="PROSITE" id="PS50901"/>
    </source>
</evidence>
<dbReference type="Pfam" id="PF01580">
    <property type="entry name" value="FtsK_SpoIIIE"/>
    <property type="match status" value="1"/>
</dbReference>
<evidence type="ECO:0000256" key="1">
    <source>
        <dbReference type="ARBA" id="ARBA00022741"/>
    </source>
</evidence>
<dbReference type="SUPFAM" id="SSF52540">
    <property type="entry name" value="P-loop containing nucleoside triphosphate hydrolases"/>
    <property type="match status" value="2"/>
</dbReference>
<dbReference type="SMART" id="SM00382">
    <property type="entry name" value="AAA"/>
    <property type="match status" value="2"/>
</dbReference>
<proteinExistence type="predicted"/>
<dbReference type="EMBL" id="JBBDGM010000008">
    <property type="protein sequence ID" value="MEJ1088826.1"/>
    <property type="molecule type" value="Genomic_DNA"/>
</dbReference>
<keyword evidence="2 3" id="KW-0067">ATP-binding</keyword>
<dbReference type="InterPro" id="IPR050206">
    <property type="entry name" value="FtsK/SpoIIIE/SftA"/>
</dbReference>
<evidence type="ECO:0000256" key="4">
    <source>
        <dbReference type="SAM" id="Phobius"/>
    </source>
</evidence>
<dbReference type="RefSeq" id="WP_337332487.1">
    <property type="nucleotide sequence ID" value="NZ_JBBDGM010000008.1"/>
</dbReference>
<feature type="transmembrane region" description="Helical" evidence="4">
    <location>
        <begin position="20"/>
        <end position="36"/>
    </location>
</feature>
<dbReference type="PANTHER" id="PTHR22683:SF1">
    <property type="entry name" value="TYPE VII SECRETION SYSTEM PROTEIN ESSC"/>
    <property type="match status" value="1"/>
</dbReference>
<organism evidence="6 7">
    <name type="scientific">Microbacterium bandirmense</name>
    <dbReference type="NCBI Taxonomy" id="3122050"/>
    <lineage>
        <taxon>Bacteria</taxon>
        <taxon>Bacillati</taxon>
        <taxon>Actinomycetota</taxon>
        <taxon>Actinomycetes</taxon>
        <taxon>Micrococcales</taxon>
        <taxon>Microbacteriaceae</taxon>
        <taxon>Microbacterium</taxon>
    </lineage>
</organism>
<feature type="binding site" evidence="3">
    <location>
        <begin position="351"/>
        <end position="358"/>
    </location>
    <ligand>
        <name>ATP</name>
        <dbReference type="ChEBI" id="CHEBI:30616"/>
    </ligand>
</feature>
<sequence>MDATTIVLPSDQGESRRPSLPLLAATVPLLAGVVLWLITDSVFALCFAALGPVMLLASFLDGLRTRRRDRRRVRVETDAAWQRAEAELVRLHLEEHEAAWRQEPDVAGCLAEPPLRGHDGIDGDTAIVIGRGVVRSRVRATGGDDERSRAFHERAQNLDDAPISVPIGGGVCVRAAEPVAAAVIRALVTQLCLRFSPAQLGLIGGGVATWGLERFPHAGRRRTAFRLRIGDDARADAVRADAVICVRRPGEEPPDGITTVLDCGVPARARARTPQGGLHLSVEVLSVGQARAIGAGIAEKADAEDAVPDRLALSDLRVSGGDGLDAVFGRGEHGDLAMDLVEDGPHAIVTGMTGTGKSELLTSWVAGIAAAHSPERVAFVLVDFKGGTAFDPLRVLPHVVAVVTDLDAEGARRGVGSLTAELRRREAVLARAGARDIRDCPDLARLVIVVDEFAALLQEHPDLGAVFTDVAARGRALGMHLVLGTQRASGIIRDALAANCPLRLSLRVAERADSRFVIGSDAAAELPGGVESRGLAYVRRPRDGEAHAVRVALTAPDDLHATAARWRGHPAPTSPWLPPLPVSLPLPGAGEPEANAQGASTPGPLVLGLADEPEHQRQPWVTLPSGTGLAIIGGPGSGKSTALRLITAQHREAVVVPADPEGAWDVVADLAGSVGDPHRDIVLCDDLDLLAGAFPPDYAQLFLSRWERIVRSPGGVVITMSRVSGPTGRLIDVLPQRALLRMSSKVEHIAAGGDAVTFDAARPAGRARIGEREVQLCLASDATDASSAPRARDGAALPPRWRPDRALSGVVTGRAEDAGRALEGMHPGCRVLGVGQAAERTRLGELPGPIEPDTAGEAVIVVGDPEEWRAQWALLQSVRMSGEMIIAAEHAPELRQLVGVRELPPFALSHADRAWSVTAGRPPRRVLLM</sequence>
<protein>
    <submittedName>
        <fullName evidence="6">FtsK/SpoIIIE domain-containing protein</fullName>
    </submittedName>
</protein>
<name>A0ABU8LE16_9MICO</name>
<comment type="caution">
    <text evidence="6">The sequence shown here is derived from an EMBL/GenBank/DDBJ whole genome shotgun (WGS) entry which is preliminary data.</text>
</comment>
<dbReference type="CDD" id="cd01127">
    <property type="entry name" value="TrwB_TraG_TraD_VirD4"/>
    <property type="match status" value="1"/>
</dbReference>
<dbReference type="InterPro" id="IPR003593">
    <property type="entry name" value="AAA+_ATPase"/>
</dbReference>
<reference evidence="6 7" key="1">
    <citation type="submission" date="2024-02" db="EMBL/GenBank/DDBJ databases">
        <authorList>
            <person name="Saticioglu I.B."/>
        </authorList>
    </citation>
    <scope>NUCLEOTIDE SEQUENCE [LARGE SCALE GENOMIC DNA]</scope>
    <source>
        <strain evidence="6 7">Mu-80</strain>
    </source>
</reference>
<evidence type="ECO:0000313" key="6">
    <source>
        <dbReference type="EMBL" id="MEJ1088826.1"/>
    </source>
</evidence>
<keyword evidence="4" id="KW-0812">Transmembrane</keyword>
<dbReference type="InterPro" id="IPR002543">
    <property type="entry name" value="FtsK_dom"/>
</dbReference>